<dbReference type="Pfam" id="PF11907">
    <property type="entry name" value="DUF3427"/>
    <property type="match status" value="1"/>
</dbReference>
<evidence type="ECO:0000313" key="3">
    <source>
        <dbReference type="EMBL" id="SFP69470.1"/>
    </source>
</evidence>
<dbReference type="CDD" id="cd09204">
    <property type="entry name" value="PLDc_N_DEXD_b2"/>
    <property type="match status" value="1"/>
</dbReference>
<keyword evidence="3" id="KW-0347">Helicase</keyword>
<dbReference type="InterPro" id="IPR014001">
    <property type="entry name" value="Helicase_ATP-bd"/>
</dbReference>
<keyword evidence="3" id="KW-0547">Nucleotide-binding</keyword>
<dbReference type="InterPro" id="IPR027417">
    <property type="entry name" value="P-loop_NTPase"/>
</dbReference>
<dbReference type="OrthoDB" id="9802848at2"/>
<dbReference type="PROSITE" id="PS51194">
    <property type="entry name" value="HELICASE_CTER"/>
    <property type="match status" value="1"/>
</dbReference>
<dbReference type="PROSITE" id="PS51192">
    <property type="entry name" value="HELICASE_ATP_BIND_1"/>
    <property type="match status" value="1"/>
</dbReference>
<keyword evidence="3" id="KW-0067">ATP-binding</keyword>
<dbReference type="Gene3D" id="3.40.50.300">
    <property type="entry name" value="P-loop containing nucleotide triphosphate hydrolases"/>
    <property type="match status" value="2"/>
</dbReference>
<dbReference type="InterPro" id="IPR021835">
    <property type="entry name" value="DUF3427"/>
</dbReference>
<gene>
    <name evidence="3" type="ORF">SAMN05518683_108161</name>
</gene>
<dbReference type="PANTHER" id="PTHR47396">
    <property type="entry name" value="TYPE I RESTRICTION ENZYME ECOKI R PROTEIN"/>
    <property type="match status" value="1"/>
</dbReference>
<keyword evidence="4" id="KW-1185">Reference proteome</keyword>
<reference evidence="4" key="1">
    <citation type="submission" date="2016-10" db="EMBL/GenBank/DDBJ databases">
        <authorList>
            <person name="Varghese N."/>
            <person name="Submissions S."/>
        </authorList>
    </citation>
    <scope>NUCLEOTIDE SEQUENCE [LARGE SCALE GENOMIC DNA]</scope>
    <source>
        <strain evidence="4">S7</strain>
    </source>
</reference>
<proteinExistence type="predicted"/>
<dbReference type="InterPro" id="IPR025202">
    <property type="entry name" value="PLD-like_dom"/>
</dbReference>
<dbReference type="GO" id="GO:0005829">
    <property type="term" value="C:cytosol"/>
    <property type="evidence" value="ECO:0007669"/>
    <property type="project" value="TreeGrafter"/>
</dbReference>
<keyword evidence="3" id="KW-0378">Hydrolase</keyword>
<dbReference type="SMART" id="SM00487">
    <property type="entry name" value="DEXDc"/>
    <property type="match status" value="1"/>
</dbReference>
<sequence>MQDFIKDLESSLQRGFIDQTHPNKGDHQPQLLLNSKQAKQEVLSSLTEELDHCYSFLFSVAFITEQGLATLKSHLLDLKLKGISGRLLTSTFLTFNQPAVFRELLKMTNLDVRVTDVQGFHAKGYIFEQPTHYTLIVGSSNLTASALQVNHEWNVKLTSHENGEIIHHFYNQFEEMWQTATSVTESWIEEYAKVYEQAKSLPEQVAELPTSYETNPWQQAVTIEPNTMQQNAMQQLETVRAEGNDKALIISATGTGKTYLAAFDVRRYTPKRMLFIAHREQILKKAKADFQRVLGGPDYDYGLLSGSHRDLEAKYVFATIQTLSREEQLQNFSREDFDYILIDEVHKAGALSYQRVMDYFTPDFFMGMTATPERTDDVNIYELFDYTIAYEIRLQEALEEDMLCSFQYFGVTEFEQNGRLIDDTTTLTDLVTEERVGHLIDKIHYYGWSGDYVRGLIFCSQKEEAHHLSAAMNKQGYRTVALTGDDSQEERLRRIDELENGDLEYILTVDIFNEGVDIPSINQVVMLRQTESSIIFIQQLGRGLRKHDSKDFLTVIDFIGNYKKNYLIPIALSGDKSQNKDNIRRRMKDTSYIHGVSSIHFEEVAKKKIFESINSENLMQMSILKDAYQELKNRLGRIPYLTDFQNHHSIDPEVLVGKAHNYHSFLLKMKEDIQLYTKHEDQVLTMFSQDILPGKRKHEVILLDMLLRDGVVTQSAFIDDLMKVGCRTDEATLTSVERIFNLEFFTVQDQKKYGEQPIVVKENGTYRWTTEVKRQLEQNENFRAFVQDIVTVGSQKMQHYSCVEPFQLHEKYSRKDTMKLLNWENDEKATVFGYKVKYNTCPIFITYKKESDVENSVNYRDEFINKNMFSWYSKSRRTLNSKDVQQILNADRNQISLYIFIKKDDGEGNHFYYLGQASPDKFSAEETEMVDEDKKLPVVRMDLHLERSVDKKLYRYLID</sequence>
<dbReference type="GO" id="GO:0005524">
    <property type="term" value="F:ATP binding"/>
    <property type="evidence" value="ECO:0007669"/>
    <property type="project" value="InterPro"/>
</dbReference>
<feature type="domain" description="Helicase C-terminal" evidence="2">
    <location>
        <begin position="445"/>
        <end position="591"/>
    </location>
</feature>
<evidence type="ECO:0000259" key="2">
    <source>
        <dbReference type="PROSITE" id="PS51194"/>
    </source>
</evidence>
<dbReference type="Pfam" id="PF26350">
    <property type="entry name" value="DUF8090"/>
    <property type="match status" value="1"/>
</dbReference>
<dbReference type="InterPro" id="IPR058403">
    <property type="entry name" value="DUF8090"/>
</dbReference>
<dbReference type="Pfam" id="PF00271">
    <property type="entry name" value="Helicase_C"/>
    <property type="match status" value="1"/>
</dbReference>
<evidence type="ECO:0000313" key="4">
    <source>
        <dbReference type="Proteomes" id="UP000198892"/>
    </source>
</evidence>
<evidence type="ECO:0000259" key="1">
    <source>
        <dbReference type="PROSITE" id="PS51192"/>
    </source>
</evidence>
<dbReference type="InterPro" id="IPR050742">
    <property type="entry name" value="Helicase_Restrict-Modif_Enz"/>
</dbReference>
<organism evidence="3 4">
    <name type="scientific">Salibacterium halotolerans</name>
    <dbReference type="NCBI Taxonomy" id="1884432"/>
    <lineage>
        <taxon>Bacteria</taxon>
        <taxon>Bacillati</taxon>
        <taxon>Bacillota</taxon>
        <taxon>Bacilli</taxon>
        <taxon>Bacillales</taxon>
        <taxon>Bacillaceae</taxon>
    </lineage>
</organism>
<dbReference type="EMBL" id="FOXD01000008">
    <property type="protein sequence ID" value="SFP69470.1"/>
    <property type="molecule type" value="Genomic_DNA"/>
</dbReference>
<dbReference type="InterPro" id="IPR006935">
    <property type="entry name" value="Helicase/UvrB_N"/>
</dbReference>
<dbReference type="GO" id="GO:0003677">
    <property type="term" value="F:DNA binding"/>
    <property type="evidence" value="ECO:0007669"/>
    <property type="project" value="InterPro"/>
</dbReference>
<dbReference type="CDD" id="cd18799">
    <property type="entry name" value="SF2_C_EcoAI-like"/>
    <property type="match status" value="1"/>
</dbReference>
<dbReference type="SUPFAM" id="SSF56024">
    <property type="entry name" value="Phospholipase D/nuclease"/>
    <property type="match status" value="1"/>
</dbReference>
<dbReference type="CDD" id="cd18032">
    <property type="entry name" value="DEXHc_RE_I_III_res"/>
    <property type="match status" value="1"/>
</dbReference>
<dbReference type="Pfam" id="PF13091">
    <property type="entry name" value="PLDc_2"/>
    <property type="match status" value="1"/>
</dbReference>
<name>A0A1I5SFE8_9BACI</name>
<protein>
    <submittedName>
        <fullName evidence="3">Superfamily II DNA or RNA helicase</fullName>
    </submittedName>
</protein>
<dbReference type="Proteomes" id="UP000198892">
    <property type="component" value="Unassembled WGS sequence"/>
</dbReference>
<dbReference type="RefSeq" id="WP_093336904.1">
    <property type="nucleotide sequence ID" value="NZ_FOXD01000008.1"/>
</dbReference>
<dbReference type="Gene3D" id="3.30.870.10">
    <property type="entry name" value="Endonuclease Chain A"/>
    <property type="match status" value="1"/>
</dbReference>
<dbReference type="STRING" id="1884432.SAMN05518683_108161"/>
<dbReference type="InterPro" id="IPR001650">
    <property type="entry name" value="Helicase_C-like"/>
</dbReference>
<dbReference type="GO" id="GO:0016787">
    <property type="term" value="F:hydrolase activity"/>
    <property type="evidence" value="ECO:0007669"/>
    <property type="project" value="InterPro"/>
</dbReference>
<dbReference type="GO" id="GO:0004386">
    <property type="term" value="F:helicase activity"/>
    <property type="evidence" value="ECO:0007669"/>
    <property type="project" value="UniProtKB-KW"/>
</dbReference>
<feature type="domain" description="Helicase ATP-binding" evidence="1">
    <location>
        <begin position="238"/>
        <end position="390"/>
    </location>
</feature>
<accession>A0A1I5SFE8</accession>
<dbReference type="AlphaFoldDB" id="A0A1I5SFE8"/>
<dbReference type="SUPFAM" id="SSF52540">
    <property type="entry name" value="P-loop containing nucleoside triphosphate hydrolases"/>
    <property type="match status" value="1"/>
</dbReference>
<dbReference type="PANTHER" id="PTHR47396:SF1">
    <property type="entry name" value="ATP-DEPENDENT HELICASE IRC3-RELATED"/>
    <property type="match status" value="1"/>
</dbReference>
<dbReference type="Pfam" id="PF04851">
    <property type="entry name" value="ResIII"/>
    <property type="match status" value="1"/>
</dbReference>
<dbReference type="SMART" id="SM00490">
    <property type="entry name" value="HELICc"/>
    <property type="match status" value="1"/>
</dbReference>